<dbReference type="GO" id="GO:0003678">
    <property type="term" value="F:DNA helicase activity"/>
    <property type="evidence" value="ECO:0007669"/>
    <property type="project" value="UniProtKB-EC"/>
</dbReference>
<keyword evidence="9" id="KW-0238">DNA-binding</keyword>
<dbReference type="GO" id="GO:0006303">
    <property type="term" value="P:double-strand break repair via nonhomologous end joining"/>
    <property type="evidence" value="ECO:0007669"/>
    <property type="project" value="InterPro"/>
</dbReference>
<dbReference type="FunFam" id="1.25.40.240:FF:000001">
    <property type="entry name" value="X-ray repair cross-complementing protein 5"/>
    <property type="match status" value="1"/>
</dbReference>
<keyword evidence="7" id="KW-0347">Helicase</keyword>
<keyword evidence="8" id="KW-0067">ATP-binding</keyword>
<dbReference type="GO" id="GO:0005524">
    <property type="term" value="F:ATP binding"/>
    <property type="evidence" value="ECO:0007669"/>
    <property type="project" value="UniProtKB-KW"/>
</dbReference>
<evidence type="ECO:0000256" key="6">
    <source>
        <dbReference type="ARBA" id="ARBA00022801"/>
    </source>
</evidence>
<dbReference type="GO" id="GO:0000723">
    <property type="term" value="P:telomere maintenance"/>
    <property type="evidence" value="ECO:0007669"/>
    <property type="project" value="InterPro"/>
</dbReference>
<dbReference type="Pfam" id="PF02735">
    <property type="entry name" value="Ku"/>
    <property type="match status" value="1"/>
</dbReference>
<sequence>MRSVLPDVEKACSMLLQKKLIYNKYDEVGIVVFGTEETGNELAREIGGYENVTVLRNIRVVDEIAAEHVKQLPRGTVAGDFLDALIVGMDMLIKMYGNAHKGKKRMCLITNAACPTKDPFEGTKDDQVSTIAMKMAAEGIKMESIVMRSNLSGDAHERVIEENDHLLKLFSSNAIAKTVNVDSPLSLLGSLKTRRVAPVTLFRGDLEINPTMKIKVWVYKKVAEERLPTLKMYSDKAPPTDKFAKHEVKVDYDYKVTAESTEVIAPEERIKGFRYGPQVIPISPDQIETLKFKTDKGMKLLGFTEASNILRHYYMKDVNIVVPDPSKEKSVLAVSAIAREMKETNKVAIVRCVWRNGQGNVVVGVLTPNVSERDDTPDSFYFNVLPFAEDVREFPFPSFNKLPSSWKPDEQQQAVADNLVKMLDLAPSAEEEVLKPDLTPNPVLQRFYEYLELKSKSTDATLPPMDGTFKRLMEQDPELSSNNKSIMDTFRGSFEVKENPKLKKASKRLLRDKPSGSDDEDNRMITYDAKENKIDIVGDANPIQDFEAMISRRDKTDWTEKAITQMKNLIMKLVENCTDEGDKALECVLALRKGCVLEQEPKQFNEFLNHLFKLCQERNLSHLLEHFTSKKITLIPKSEAADSDIVDENAGDFIVKQEFSCVAKHWSSITTAPYFTNSFETRPNLLFFFKEADRFFVVTVPKPNRRPNKSVSHTSSQILDSYQTPYPKHSCFTIKTESVHGLICFQRGTKPIVWNPTMRKFKPLRKPDKSWESLTVFLGYDPLERTHKVVAMPCDKASDECRILTLGSADQESWRTVKTNYKHHPSRGNRKNNYGPCRCINGVLYYLAEIDRHRLIGKFAFLGHSNVKNSLPMWVLEGEKKGEWSTYNFLPLSHYDRRLEFHFKLIGVADKGFRQRNGLGEDKPLRGIQYSPNHVETLLSL</sequence>
<comment type="subcellular location">
    <subcellularLocation>
        <location evidence="1">Nucleus</location>
    </subcellularLocation>
</comment>
<dbReference type="InterPro" id="IPR016194">
    <property type="entry name" value="SPOC-like_C_dom_sf"/>
</dbReference>
<dbReference type="FunFam" id="2.40.290.10:FF:000006">
    <property type="entry name" value="ATP-dependent DNA helicase 2 subunit KU80"/>
    <property type="match status" value="1"/>
</dbReference>
<dbReference type="GO" id="GO:0043564">
    <property type="term" value="C:Ku70:Ku80 complex"/>
    <property type="evidence" value="ECO:0007669"/>
    <property type="project" value="InterPro"/>
</dbReference>
<dbReference type="InterPro" id="IPR006164">
    <property type="entry name" value="DNA_bd_Ku70/Ku80"/>
</dbReference>
<dbReference type="InterPro" id="IPR036494">
    <property type="entry name" value="Ku_C_sf"/>
</dbReference>
<dbReference type="Pfam" id="PF08268">
    <property type="entry name" value="FBA_3"/>
    <property type="match status" value="1"/>
</dbReference>
<dbReference type="EMBL" id="LR881466">
    <property type="protein sequence ID" value="CAD5314908.1"/>
    <property type="molecule type" value="Genomic_DNA"/>
</dbReference>
<evidence type="ECO:0000256" key="11">
    <source>
        <dbReference type="ARBA" id="ARBA00023204"/>
    </source>
</evidence>
<accession>A0A7G2DZE0</accession>
<dbReference type="PANTHER" id="PTHR12604">
    <property type="entry name" value="KU AUTOANTIGEN DNA HELICASE"/>
    <property type="match status" value="1"/>
</dbReference>
<evidence type="ECO:0000256" key="8">
    <source>
        <dbReference type="ARBA" id="ARBA00022840"/>
    </source>
</evidence>
<dbReference type="SUPFAM" id="SSF100939">
    <property type="entry name" value="SPOC domain-like"/>
    <property type="match status" value="1"/>
</dbReference>
<evidence type="ECO:0000256" key="5">
    <source>
        <dbReference type="ARBA" id="ARBA00022763"/>
    </source>
</evidence>
<comment type="similarity">
    <text evidence="2">Belongs to the ku80 family.</text>
</comment>
<keyword evidence="6" id="KW-0378">Hydrolase</keyword>
<dbReference type="Proteomes" id="UP000516314">
    <property type="component" value="Chromosome 1"/>
</dbReference>
<proteinExistence type="inferred from homology"/>
<evidence type="ECO:0000256" key="10">
    <source>
        <dbReference type="ARBA" id="ARBA00023172"/>
    </source>
</evidence>
<dbReference type="CDD" id="cd00873">
    <property type="entry name" value="KU80"/>
    <property type="match status" value="1"/>
</dbReference>
<dbReference type="NCBIfam" id="TIGR01640">
    <property type="entry name" value="F_box_assoc_1"/>
    <property type="match status" value="1"/>
</dbReference>
<comment type="catalytic activity">
    <reaction evidence="13">
        <text>ATP + H2O = ADP + phosphate + H(+)</text>
        <dbReference type="Rhea" id="RHEA:13065"/>
        <dbReference type="ChEBI" id="CHEBI:15377"/>
        <dbReference type="ChEBI" id="CHEBI:15378"/>
        <dbReference type="ChEBI" id="CHEBI:30616"/>
        <dbReference type="ChEBI" id="CHEBI:43474"/>
        <dbReference type="ChEBI" id="CHEBI:456216"/>
        <dbReference type="EC" id="3.6.4.12"/>
    </reaction>
</comment>
<dbReference type="AlphaFoldDB" id="A0A7G2DZE0"/>
<feature type="domain" description="Ku" evidence="17">
    <location>
        <begin position="261"/>
        <end position="402"/>
    </location>
</feature>
<evidence type="ECO:0000256" key="2">
    <source>
        <dbReference type="ARBA" id="ARBA00007726"/>
    </source>
</evidence>
<keyword evidence="10" id="KW-0233">DNA recombination</keyword>
<evidence type="ECO:0000256" key="4">
    <source>
        <dbReference type="ARBA" id="ARBA00022741"/>
    </source>
</evidence>
<dbReference type="InterPro" id="IPR017451">
    <property type="entry name" value="F-box-assoc_interact_dom"/>
</dbReference>
<dbReference type="Gene3D" id="1.25.40.240">
    <property type="entry name" value="Ku, C-terminal domain"/>
    <property type="match status" value="1"/>
</dbReference>
<dbReference type="InterPro" id="IPR014893">
    <property type="entry name" value="Ku_PK_bind"/>
</dbReference>
<dbReference type="EC" id="3.6.4.12" evidence="3"/>
<dbReference type="InterPro" id="IPR036465">
    <property type="entry name" value="vWFA_dom_sf"/>
</dbReference>
<dbReference type="FunFam" id="3.40.50.410:FF:000102">
    <property type="entry name" value="ATP-dependent DNA helicase 2 subunit KU80"/>
    <property type="match status" value="1"/>
</dbReference>
<protein>
    <recommendedName>
        <fullName evidence="14">ATP-dependent DNA helicase 2 subunit KU80</fullName>
        <ecNumber evidence="3">3.6.4.12</ecNumber>
    </recommendedName>
    <alternativeName>
        <fullName evidence="16">ATP-dependent DNA helicase 2 subunit 2</fullName>
    </alternativeName>
    <alternativeName>
        <fullName evidence="15">ATP-dependent DNA helicase II 80 kDa subunit</fullName>
    </alternativeName>
</protein>
<dbReference type="InterPro" id="IPR005160">
    <property type="entry name" value="Ku_C"/>
</dbReference>
<evidence type="ECO:0000256" key="1">
    <source>
        <dbReference type="ARBA" id="ARBA00004123"/>
    </source>
</evidence>
<dbReference type="Gene3D" id="1.10.1600.10">
    <property type="match status" value="1"/>
</dbReference>
<dbReference type="GO" id="GO:0006310">
    <property type="term" value="P:DNA recombination"/>
    <property type="evidence" value="ECO:0007669"/>
    <property type="project" value="UniProtKB-KW"/>
</dbReference>
<name>A0A7G2DZE0_ARATH</name>
<dbReference type="InterPro" id="IPR013187">
    <property type="entry name" value="F-box-assoc_dom_typ3"/>
</dbReference>
<evidence type="ECO:0000256" key="7">
    <source>
        <dbReference type="ARBA" id="ARBA00022806"/>
    </source>
</evidence>
<gene>
    <name evidence="18" type="ORF">AT9943_LOCUS3321</name>
</gene>
<dbReference type="PANTHER" id="PTHR12604:SF4">
    <property type="entry name" value="X-RAY REPAIR CROSS-COMPLEMENTING PROTEIN 5"/>
    <property type="match status" value="1"/>
</dbReference>
<dbReference type="SUPFAM" id="SSF53300">
    <property type="entry name" value="vWA-like"/>
    <property type="match status" value="1"/>
</dbReference>
<dbReference type="GO" id="GO:0016787">
    <property type="term" value="F:hydrolase activity"/>
    <property type="evidence" value="ECO:0007669"/>
    <property type="project" value="UniProtKB-KW"/>
</dbReference>
<dbReference type="SMART" id="SM00559">
    <property type="entry name" value="Ku78"/>
    <property type="match status" value="1"/>
</dbReference>
<evidence type="ECO:0000313" key="19">
    <source>
        <dbReference type="Proteomes" id="UP000516314"/>
    </source>
</evidence>
<keyword evidence="12" id="KW-0539">Nucleus</keyword>
<dbReference type="Gene3D" id="3.40.50.410">
    <property type="entry name" value="von Willebrand factor, type A domain"/>
    <property type="match status" value="1"/>
</dbReference>
<keyword evidence="5" id="KW-0227">DNA damage</keyword>
<dbReference type="InterPro" id="IPR024193">
    <property type="entry name" value="Ku80"/>
</dbReference>
<dbReference type="Pfam" id="PF03730">
    <property type="entry name" value="Ku_C"/>
    <property type="match status" value="1"/>
</dbReference>
<dbReference type="GO" id="GO:0003684">
    <property type="term" value="F:damaged DNA binding"/>
    <property type="evidence" value="ECO:0007669"/>
    <property type="project" value="InterPro"/>
</dbReference>
<evidence type="ECO:0000259" key="17">
    <source>
        <dbReference type="SMART" id="SM00559"/>
    </source>
</evidence>
<evidence type="ECO:0000256" key="9">
    <source>
        <dbReference type="ARBA" id="ARBA00023125"/>
    </source>
</evidence>
<dbReference type="Gene3D" id="2.40.290.10">
    <property type="match status" value="1"/>
</dbReference>
<reference evidence="18 19" key="1">
    <citation type="submission" date="2020-09" db="EMBL/GenBank/DDBJ databases">
        <authorList>
            <person name="Ashkenazy H."/>
        </authorList>
    </citation>
    <scope>NUCLEOTIDE SEQUENCE [LARGE SCALE GENOMIC DNA]</scope>
    <source>
        <strain evidence="19">cv. Cdm-0</strain>
    </source>
</reference>
<evidence type="ECO:0000256" key="3">
    <source>
        <dbReference type="ARBA" id="ARBA00012551"/>
    </source>
</evidence>
<organism evidence="18 19">
    <name type="scientific">Arabidopsis thaliana</name>
    <name type="common">Mouse-ear cress</name>
    <dbReference type="NCBI Taxonomy" id="3702"/>
    <lineage>
        <taxon>Eukaryota</taxon>
        <taxon>Viridiplantae</taxon>
        <taxon>Streptophyta</taxon>
        <taxon>Embryophyta</taxon>
        <taxon>Tracheophyta</taxon>
        <taxon>Spermatophyta</taxon>
        <taxon>Magnoliopsida</taxon>
        <taxon>eudicotyledons</taxon>
        <taxon>Gunneridae</taxon>
        <taxon>Pentapetalae</taxon>
        <taxon>rosids</taxon>
        <taxon>malvids</taxon>
        <taxon>Brassicales</taxon>
        <taxon>Brassicaceae</taxon>
        <taxon>Camelineae</taxon>
        <taxon>Arabidopsis</taxon>
    </lineage>
</organism>
<dbReference type="GO" id="GO:0042162">
    <property type="term" value="F:telomeric DNA binding"/>
    <property type="evidence" value="ECO:0007669"/>
    <property type="project" value="InterPro"/>
</dbReference>
<evidence type="ECO:0000256" key="13">
    <source>
        <dbReference type="ARBA" id="ARBA00047995"/>
    </source>
</evidence>
<evidence type="ECO:0000256" key="16">
    <source>
        <dbReference type="ARBA" id="ARBA00083457"/>
    </source>
</evidence>
<evidence type="ECO:0000256" key="15">
    <source>
        <dbReference type="ARBA" id="ARBA00082843"/>
    </source>
</evidence>
<dbReference type="SUPFAM" id="SSF101420">
    <property type="entry name" value="C-terminal domain of Ku80"/>
    <property type="match status" value="1"/>
</dbReference>
<evidence type="ECO:0000313" key="18">
    <source>
        <dbReference type="EMBL" id="CAD5314908.1"/>
    </source>
</evidence>
<keyword evidence="4" id="KW-0547">Nucleotide-binding</keyword>
<dbReference type="FunFam" id="1.10.1600.10:FF:000002">
    <property type="entry name" value="X-ray repair cross-complementing protein 5"/>
    <property type="match status" value="1"/>
</dbReference>
<dbReference type="Pfam" id="PF08785">
    <property type="entry name" value="Ku_PK_bind"/>
    <property type="match status" value="1"/>
</dbReference>
<keyword evidence="11" id="KW-0234">DNA repair</keyword>
<evidence type="ECO:0000256" key="12">
    <source>
        <dbReference type="ARBA" id="ARBA00023242"/>
    </source>
</evidence>
<dbReference type="InterPro" id="IPR005161">
    <property type="entry name" value="Ku_N"/>
</dbReference>
<dbReference type="Pfam" id="PF03731">
    <property type="entry name" value="Ku_N"/>
    <property type="match status" value="1"/>
</dbReference>
<evidence type="ECO:0000256" key="14">
    <source>
        <dbReference type="ARBA" id="ARBA00069041"/>
    </source>
</evidence>